<keyword evidence="5" id="KW-1185">Reference proteome</keyword>
<dbReference type="InterPro" id="IPR015943">
    <property type="entry name" value="WD40/YVTN_repeat-like_dom_sf"/>
</dbReference>
<sequence length="324" mass="36327">MEVHITDSLNFCRQFVGRKIKKVVWQATSNNFDQSKSNAAWNSKTDDYFASGSWDDGSNNEVAIYRVETAPDCRQSEGTETIFGEEKRFVKCASFLTSADVMDLDYITSDKLIYCSSEGDLTLLNYNQANSQLKRINRWTKLHDGCCTALSVFGEEIVTVGEDGRLNFVNLSKMNDAKTSSISNLCEDKKPYSPFYSINRLGKNEIIAGNSLGQIMVVDLRSENGENFLPLVLPCLNRTGAATALEKHPAQPHLLIAGYQSGDAGFWDLRSPNIPVFVSSAHSGPIWRAKFHPYYCNNFFTCGEDGRLIHWDISVVQKPVDRLE</sequence>
<evidence type="ECO:0000256" key="2">
    <source>
        <dbReference type="ARBA" id="ARBA00022574"/>
    </source>
</evidence>
<comment type="subcellular location">
    <subcellularLocation>
        <location evidence="1">Nucleus</location>
    </subcellularLocation>
</comment>
<dbReference type="GO" id="GO:0031080">
    <property type="term" value="C:nuclear pore outer ring"/>
    <property type="evidence" value="ECO:0007669"/>
    <property type="project" value="TreeGrafter"/>
</dbReference>
<dbReference type="InterPro" id="IPR001680">
    <property type="entry name" value="WD40_rpt"/>
</dbReference>
<evidence type="ECO:0000256" key="3">
    <source>
        <dbReference type="ARBA" id="ARBA00022737"/>
    </source>
</evidence>
<organism evidence="5 6">
    <name type="scientific">Romanomermis culicivorax</name>
    <name type="common">Nematode worm</name>
    <dbReference type="NCBI Taxonomy" id="13658"/>
    <lineage>
        <taxon>Eukaryota</taxon>
        <taxon>Metazoa</taxon>
        <taxon>Ecdysozoa</taxon>
        <taxon>Nematoda</taxon>
        <taxon>Enoplea</taxon>
        <taxon>Dorylaimia</taxon>
        <taxon>Mermithida</taxon>
        <taxon>Mermithoidea</taxon>
        <taxon>Mermithidae</taxon>
        <taxon>Romanomermis</taxon>
    </lineage>
</organism>
<dbReference type="WBParaSite" id="nRc.2.0.1.t42689-RA">
    <property type="protein sequence ID" value="nRc.2.0.1.t42689-RA"/>
    <property type="gene ID" value="nRc.2.0.1.g42689"/>
</dbReference>
<dbReference type="SMART" id="SM00320">
    <property type="entry name" value="WD40"/>
    <property type="match status" value="3"/>
</dbReference>
<evidence type="ECO:0000313" key="6">
    <source>
        <dbReference type="WBParaSite" id="nRc.2.0.1.t42689-RA"/>
    </source>
</evidence>
<reference evidence="6" key="1">
    <citation type="submission" date="2022-11" db="UniProtKB">
        <authorList>
            <consortium name="WormBaseParasite"/>
        </authorList>
    </citation>
    <scope>IDENTIFICATION</scope>
</reference>
<dbReference type="Proteomes" id="UP000887565">
    <property type="component" value="Unplaced"/>
</dbReference>
<name>A0A915KWZ6_ROMCU</name>
<dbReference type="SUPFAM" id="SSF50978">
    <property type="entry name" value="WD40 repeat-like"/>
    <property type="match status" value="1"/>
</dbReference>
<evidence type="ECO:0000313" key="5">
    <source>
        <dbReference type="Proteomes" id="UP000887565"/>
    </source>
</evidence>
<dbReference type="Gene3D" id="2.130.10.10">
    <property type="entry name" value="YVTN repeat-like/Quinoprotein amine dehydrogenase"/>
    <property type="match status" value="1"/>
</dbReference>
<keyword evidence="3" id="KW-0677">Repeat</keyword>
<evidence type="ECO:0000256" key="1">
    <source>
        <dbReference type="ARBA" id="ARBA00004123"/>
    </source>
</evidence>
<keyword evidence="2" id="KW-0853">WD repeat</keyword>
<proteinExistence type="predicted"/>
<accession>A0A915KWZ6</accession>
<dbReference type="PANTHER" id="PTHR22652:SF0">
    <property type="entry name" value="NUCLEOPORIN NUP43"/>
    <property type="match status" value="1"/>
</dbReference>
<dbReference type="AlphaFoldDB" id="A0A915KWZ6"/>
<dbReference type="PANTHER" id="PTHR22652">
    <property type="entry name" value="NUCLEOPORIN NUP43"/>
    <property type="match status" value="1"/>
</dbReference>
<keyword evidence="4" id="KW-0539">Nucleus</keyword>
<dbReference type="OMA" id="KWNISND"/>
<evidence type="ECO:0000256" key="4">
    <source>
        <dbReference type="ARBA" id="ARBA00023242"/>
    </source>
</evidence>
<protein>
    <submittedName>
        <fullName evidence="6">Nucleoporin Nup43</fullName>
    </submittedName>
</protein>
<dbReference type="InterPro" id="IPR036322">
    <property type="entry name" value="WD40_repeat_dom_sf"/>
</dbReference>